<evidence type="ECO:0000313" key="2">
    <source>
        <dbReference type="Proteomes" id="UP001217776"/>
    </source>
</evidence>
<proteinExistence type="predicted"/>
<evidence type="ECO:0000313" key="1">
    <source>
        <dbReference type="EMBL" id="MDC2239293.1"/>
    </source>
</evidence>
<comment type="caution">
    <text evidence="1">The sequence shown here is derived from an EMBL/GenBank/DDBJ whole genome shotgun (WGS) entry which is preliminary data.</text>
</comment>
<dbReference type="AlphaFoldDB" id="A0AAP3SM74"/>
<dbReference type="EMBL" id="JAQNVG010000088">
    <property type="protein sequence ID" value="MDC2239293.1"/>
    <property type="molecule type" value="Genomic_DNA"/>
</dbReference>
<protein>
    <submittedName>
        <fullName evidence="1">Uncharacterized protein</fullName>
    </submittedName>
</protein>
<accession>A0AAP3SM74</accession>
<dbReference type="Proteomes" id="UP001217776">
    <property type="component" value="Unassembled WGS sequence"/>
</dbReference>
<reference evidence="1" key="1">
    <citation type="submission" date="2022-10" db="EMBL/GenBank/DDBJ databases">
        <title>Human gut microbiome strain richness.</title>
        <authorList>
            <person name="Chen-Liaw A."/>
        </authorList>
    </citation>
    <scope>NUCLEOTIDE SEQUENCE</scope>
    <source>
        <strain evidence="1">1001283st1_A3_1001283B150304_161114</strain>
    </source>
</reference>
<sequence length="323" mass="37681">MSQIIYFIENSGYYKYVIAAGEGDSDVFFPLGFKNHYIEKLFKLHLAWPINKRSDAPYVKIWFNSILKGINIDPKQDLYILLAESYHLSYSNNFLNYLKSKYPDAKLIFCFSNPAGDYNLKKLQKVILNYDAVLTFHKKDAELYGYFYCDDMPYRLPNIDQDDLDNSDVFFVGANKGRLRLLLSIYDKLSNAGLKCDFFICGVEKKDQIFREGIVYNKRISYDEVLKHVKASKCVLEVLQNGNNYVSIRTNEAIQYNKKLLTTNSEIINTSFYNKELVQIFSGDNIDTNFFVKEVASDVYNNINSNRSFLAMKEYLKTNFKRK</sequence>
<gene>
    <name evidence="1" type="ORF">PO127_26470</name>
</gene>
<dbReference type="RefSeq" id="WP_151879575.1">
    <property type="nucleotide sequence ID" value="NZ_BAABXH010000001.1"/>
</dbReference>
<name>A0AAP3SM74_BACT4</name>
<organism evidence="1 2">
    <name type="scientific">Bacteroides thetaiotaomicron</name>
    <dbReference type="NCBI Taxonomy" id="818"/>
    <lineage>
        <taxon>Bacteria</taxon>
        <taxon>Pseudomonadati</taxon>
        <taxon>Bacteroidota</taxon>
        <taxon>Bacteroidia</taxon>
        <taxon>Bacteroidales</taxon>
        <taxon>Bacteroidaceae</taxon>
        <taxon>Bacteroides</taxon>
    </lineage>
</organism>